<gene>
    <name evidence="2" type="ORF">SNEC2469_LOCUS23658</name>
</gene>
<name>A0A812YXT8_9DINO</name>
<dbReference type="EMBL" id="CAJNJA010044416">
    <property type="protein sequence ID" value="CAE7801657.1"/>
    <property type="molecule type" value="Genomic_DNA"/>
</dbReference>
<evidence type="ECO:0000313" key="3">
    <source>
        <dbReference type="Proteomes" id="UP000601435"/>
    </source>
</evidence>
<protein>
    <submittedName>
        <fullName evidence="2">Uncharacterized protein</fullName>
    </submittedName>
</protein>
<dbReference type="OrthoDB" id="429750at2759"/>
<feature type="region of interest" description="Disordered" evidence="1">
    <location>
        <begin position="1"/>
        <end position="69"/>
    </location>
</feature>
<proteinExistence type="predicted"/>
<reference evidence="2" key="1">
    <citation type="submission" date="2021-02" db="EMBL/GenBank/DDBJ databases">
        <authorList>
            <person name="Dougan E. K."/>
            <person name="Rhodes N."/>
            <person name="Thang M."/>
            <person name="Chan C."/>
        </authorList>
    </citation>
    <scope>NUCLEOTIDE SEQUENCE</scope>
</reference>
<sequence>MEETAEHNEVAATYEEADQDFASCPREEHEQKDLNPPCELLRARKDRTNREMETGASTAASAADREVEPERLANLRVQADATGTEDVAGQLQQLVSVVGVLARRLERVEAASASWSLELVQQRARRTEKWSQNGWPICEFKPMMGTKACDVSNKFLLLDHEWRMAVLQREQKM</sequence>
<evidence type="ECO:0000313" key="2">
    <source>
        <dbReference type="EMBL" id="CAE7801657.1"/>
    </source>
</evidence>
<comment type="caution">
    <text evidence="2">The sequence shown here is derived from an EMBL/GenBank/DDBJ whole genome shotgun (WGS) entry which is preliminary data.</text>
</comment>
<dbReference type="AlphaFoldDB" id="A0A812YXT8"/>
<evidence type="ECO:0000256" key="1">
    <source>
        <dbReference type="SAM" id="MobiDB-lite"/>
    </source>
</evidence>
<accession>A0A812YXT8</accession>
<keyword evidence="3" id="KW-1185">Reference proteome</keyword>
<feature type="compositionally biased region" description="Basic and acidic residues" evidence="1">
    <location>
        <begin position="41"/>
        <end position="53"/>
    </location>
</feature>
<organism evidence="2 3">
    <name type="scientific">Symbiodinium necroappetens</name>
    <dbReference type="NCBI Taxonomy" id="1628268"/>
    <lineage>
        <taxon>Eukaryota</taxon>
        <taxon>Sar</taxon>
        <taxon>Alveolata</taxon>
        <taxon>Dinophyceae</taxon>
        <taxon>Suessiales</taxon>
        <taxon>Symbiodiniaceae</taxon>
        <taxon>Symbiodinium</taxon>
    </lineage>
</organism>
<dbReference type="Proteomes" id="UP000601435">
    <property type="component" value="Unassembled WGS sequence"/>
</dbReference>